<dbReference type="Proteomes" id="UP001140272">
    <property type="component" value="Unassembled WGS sequence"/>
</dbReference>
<gene>
    <name evidence="2" type="ORF">H7H73_24930</name>
</gene>
<proteinExistence type="predicted"/>
<feature type="compositionally biased region" description="Polar residues" evidence="1">
    <location>
        <begin position="50"/>
        <end position="71"/>
    </location>
</feature>
<accession>A0A9X2YFH3</accession>
<evidence type="ECO:0000313" key="2">
    <source>
        <dbReference type="EMBL" id="MCV7073094.1"/>
    </source>
</evidence>
<sequence>ERRDRRALCRDVDAAESLDRQVEHLLDLVASLMSVGATITSEAPARRHSSATSRNAPSERAASTSRACRSP</sequence>
<feature type="non-terminal residue" evidence="2">
    <location>
        <position position="1"/>
    </location>
</feature>
<reference evidence="2" key="1">
    <citation type="submission" date="2020-07" db="EMBL/GenBank/DDBJ databases">
        <authorList>
            <person name="Pettersson B.M.F."/>
            <person name="Behra P.R.K."/>
            <person name="Ramesh M."/>
            <person name="Das S."/>
            <person name="Dasgupta S."/>
            <person name="Kirsebom L.A."/>
        </authorList>
    </citation>
    <scope>NUCLEOTIDE SEQUENCE</scope>
    <source>
        <strain evidence="2">DSM 45406</strain>
    </source>
</reference>
<evidence type="ECO:0000313" key="3">
    <source>
        <dbReference type="Proteomes" id="UP001140272"/>
    </source>
</evidence>
<comment type="caution">
    <text evidence="2">The sequence shown here is derived from an EMBL/GenBank/DDBJ whole genome shotgun (WGS) entry which is preliminary data.</text>
</comment>
<feature type="non-terminal residue" evidence="2">
    <location>
        <position position="71"/>
    </location>
</feature>
<dbReference type="EMBL" id="JACKRN010000803">
    <property type="protein sequence ID" value="MCV7073094.1"/>
    <property type="molecule type" value="Genomic_DNA"/>
</dbReference>
<feature type="region of interest" description="Disordered" evidence="1">
    <location>
        <begin position="40"/>
        <end position="71"/>
    </location>
</feature>
<evidence type="ECO:0000256" key="1">
    <source>
        <dbReference type="SAM" id="MobiDB-lite"/>
    </source>
</evidence>
<name>A0A9X2YFH3_9MYCO</name>
<dbReference type="AlphaFoldDB" id="A0A9X2YFH3"/>
<reference evidence="2" key="2">
    <citation type="journal article" date="2022" name="BMC Genomics">
        <title>Comparative genome analysis of mycobacteria focusing on tRNA and non-coding RNA.</title>
        <authorList>
            <person name="Behra P.R.K."/>
            <person name="Pettersson B.M.F."/>
            <person name="Ramesh M."/>
            <person name="Das S."/>
            <person name="Dasgupta S."/>
            <person name="Kirsebom L.A."/>
        </authorList>
    </citation>
    <scope>NUCLEOTIDE SEQUENCE</scope>
    <source>
        <strain evidence="2">DSM 45406</strain>
    </source>
</reference>
<organism evidence="2 3">
    <name type="scientific">Mycolicibacterium rufum</name>
    <dbReference type="NCBI Taxonomy" id="318424"/>
    <lineage>
        <taxon>Bacteria</taxon>
        <taxon>Bacillati</taxon>
        <taxon>Actinomycetota</taxon>
        <taxon>Actinomycetes</taxon>
        <taxon>Mycobacteriales</taxon>
        <taxon>Mycobacteriaceae</taxon>
        <taxon>Mycolicibacterium</taxon>
    </lineage>
</organism>
<protein>
    <submittedName>
        <fullName evidence="2">Uncharacterized protein</fullName>
    </submittedName>
</protein>